<comment type="caution">
    <text evidence="1">The sequence shown here is derived from an EMBL/GenBank/DDBJ whole genome shotgun (WGS) entry which is preliminary data.</text>
</comment>
<protein>
    <submittedName>
        <fullName evidence="1">Uncharacterized protein</fullName>
    </submittedName>
</protein>
<sequence length="74" mass="8175">MKGQQHYISDLLALASPFSSGNASNTHPVIRPYNHIPNTKFLAVPEITLKPAHIIAQFAQTDINMINDFDGDID</sequence>
<dbReference type="EMBL" id="NKUB01000004">
    <property type="protein sequence ID" value="PYD70249.1"/>
    <property type="molecule type" value="Genomic_DNA"/>
</dbReference>
<organism evidence="1 2">
    <name type="scientific">Komagataeibacter swingsii</name>
    <dbReference type="NCBI Taxonomy" id="215220"/>
    <lineage>
        <taxon>Bacteria</taxon>
        <taxon>Pseudomonadati</taxon>
        <taxon>Pseudomonadota</taxon>
        <taxon>Alphaproteobacteria</taxon>
        <taxon>Acetobacterales</taxon>
        <taxon>Acetobacteraceae</taxon>
        <taxon>Komagataeibacter</taxon>
    </lineage>
</organism>
<reference evidence="1 2" key="1">
    <citation type="submission" date="2017-07" db="EMBL/GenBank/DDBJ databases">
        <title>A draft genome sequence of Komagataeibacter swingsii LMG 22125.</title>
        <authorList>
            <person name="Skraban J."/>
            <person name="Cleenwerck I."/>
            <person name="Vandamme P."/>
            <person name="Trcek J."/>
        </authorList>
    </citation>
    <scope>NUCLEOTIDE SEQUENCE [LARGE SCALE GENOMIC DNA]</scope>
    <source>
        <strain evidence="1 2">LMG 22125</strain>
    </source>
</reference>
<accession>A0A2V4S534</accession>
<name>A0A2V4S534_9PROT</name>
<dbReference type="Proteomes" id="UP000247371">
    <property type="component" value="Unassembled WGS sequence"/>
</dbReference>
<dbReference type="AlphaFoldDB" id="A0A2V4S534"/>
<evidence type="ECO:0000313" key="2">
    <source>
        <dbReference type="Proteomes" id="UP000247371"/>
    </source>
</evidence>
<evidence type="ECO:0000313" key="1">
    <source>
        <dbReference type="EMBL" id="PYD70249.1"/>
    </source>
</evidence>
<proteinExistence type="predicted"/>
<keyword evidence="2" id="KW-1185">Reference proteome</keyword>
<gene>
    <name evidence="1" type="ORF">CFR76_04815</name>
</gene>